<dbReference type="AlphaFoldDB" id="A0ABD3C8W2"/>
<protein>
    <recommendedName>
        <fullName evidence="1">KIB1-4 beta-propeller domain-containing protein</fullName>
    </recommendedName>
</protein>
<evidence type="ECO:0000313" key="2">
    <source>
        <dbReference type="EMBL" id="KAL3626002.1"/>
    </source>
</evidence>
<dbReference type="Pfam" id="PF03478">
    <property type="entry name" value="Beta-prop_KIB1-4"/>
    <property type="match status" value="1"/>
</dbReference>
<proteinExistence type="predicted"/>
<evidence type="ECO:0000259" key="1">
    <source>
        <dbReference type="Pfam" id="PF03478"/>
    </source>
</evidence>
<dbReference type="PANTHER" id="PTHR44259">
    <property type="entry name" value="OS07G0183000 PROTEIN-RELATED"/>
    <property type="match status" value="1"/>
</dbReference>
<sequence>MAPLPHLPAKHTLPRIVDHQLQPSEIRKLVMCGNPSKDPNYTVLAMHSIWFRTSIAFCRPGDVKWADLGSELETCYDVVCCDTTKTAYILGPGPIVEAWDMNGPGPIKKMVIEVACPTKLACDGERFPSDLYSNQWYLALSESRQLFLAVRYIGEFVRPYDGKVVHESDTLTDYASEPLVCPYKTVGFSVFKYDWDGKKWDDVESLGDDCAMFVGGNESMMVSAKDKGVKGNAIYFTDDYWDRMNEDCSYGGHDNGVFYMGGGTM</sequence>
<dbReference type="InterPro" id="IPR050942">
    <property type="entry name" value="F-box_BR-signaling"/>
</dbReference>
<gene>
    <name evidence="2" type="ORF">CASFOL_029551</name>
</gene>
<evidence type="ECO:0000313" key="3">
    <source>
        <dbReference type="Proteomes" id="UP001632038"/>
    </source>
</evidence>
<reference evidence="3" key="1">
    <citation type="journal article" date="2024" name="IScience">
        <title>Strigolactones Initiate the Formation of Haustorium-like Structures in Castilleja.</title>
        <authorList>
            <person name="Buerger M."/>
            <person name="Peterson D."/>
            <person name="Chory J."/>
        </authorList>
    </citation>
    <scope>NUCLEOTIDE SEQUENCE [LARGE SCALE GENOMIC DNA]</scope>
</reference>
<keyword evidence="3" id="KW-1185">Reference proteome</keyword>
<feature type="domain" description="KIB1-4 beta-propeller" evidence="1">
    <location>
        <begin position="10"/>
        <end position="258"/>
    </location>
</feature>
<accession>A0ABD3C8W2</accession>
<dbReference type="Proteomes" id="UP001632038">
    <property type="component" value="Unassembled WGS sequence"/>
</dbReference>
<comment type="caution">
    <text evidence="2">The sequence shown here is derived from an EMBL/GenBank/DDBJ whole genome shotgun (WGS) entry which is preliminary data.</text>
</comment>
<dbReference type="InterPro" id="IPR005174">
    <property type="entry name" value="KIB1-4_b-propeller"/>
</dbReference>
<name>A0ABD3C8W2_9LAMI</name>
<dbReference type="EMBL" id="JAVIJP010000047">
    <property type="protein sequence ID" value="KAL3626002.1"/>
    <property type="molecule type" value="Genomic_DNA"/>
</dbReference>
<organism evidence="2 3">
    <name type="scientific">Castilleja foliolosa</name>
    <dbReference type="NCBI Taxonomy" id="1961234"/>
    <lineage>
        <taxon>Eukaryota</taxon>
        <taxon>Viridiplantae</taxon>
        <taxon>Streptophyta</taxon>
        <taxon>Embryophyta</taxon>
        <taxon>Tracheophyta</taxon>
        <taxon>Spermatophyta</taxon>
        <taxon>Magnoliopsida</taxon>
        <taxon>eudicotyledons</taxon>
        <taxon>Gunneridae</taxon>
        <taxon>Pentapetalae</taxon>
        <taxon>asterids</taxon>
        <taxon>lamiids</taxon>
        <taxon>Lamiales</taxon>
        <taxon>Orobanchaceae</taxon>
        <taxon>Pedicularideae</taxon>
        <taxon>Castillejinae</taxon>
        <taxon>Castilleja</taxon>
    </lineage>
</organism>
<dbReference type="PANTHER" id="PTHR44259:SF15">
    <property type="entry name" value="F-BOX PROTEIN KIB2-RELATED"/>
    <property type="match status" value="1"/>
</dbReference>